<dbReference type="GeneID" id="34520187"/>
<dbReference type="RefSeq" id="XP_022458799.1">
    <property type="nucleotide sequence ID" value="XM_022603056.1"/>
</dbReference>
<reference evidence="2" key="2">
    <citation type="submission" date="2014-02" db="EMBL/GenBank/DDBJ databases">
        <title>Complete DNA sequence of /Kuraishia capsulata/ illustrates novel genomic features among budding yeasts (/Saccharomycotina/).</title>
        <authorList>
            <person name="Morales L."/>
            <person name="Noel B."/>
            <person name="Porcel B."/>
            <person name="Marcet-Houben M."/>
            <person name="Hullo M-F."/>
            <person name="Sacerdot C."/>
            <person name="Tekaia F."/>
            <person name="Leh-Louis V."/>
            <person name="Despons L."/>
            <person name="Khanna V."/>
            <person name="Aury J-M."/>
            <person name="Barbe V."/>
            <person name="Couloux A."/>
            <person name="Labadie K."/>
            <person name="Pelletier E."/>
            <person name="Souciet J-L."/>
            <person name="Boekhout T."/>
            <person name="Gabaldon T."/>
            <person name="Wincker P."/>
            <person name="Dujon B."/>
        </authorList>
    </citation>
    <scope>NUCLEOTIDE SEQUENCE</scope>
    <source>
        <strain evidence="2">CBS 1993</strain>
    </source>
</reference>
<dbReference type="Pfam" id="PF13012">
    <property type="entry name" value="MitMem_reg"/>
    <property type="match status" value="1"/>
</dbReference>
<name>W6MKC6_9ASCO</name>
<sequence>MSTPVLHIVRPNQAAPAGSSAAAPLKVSIQASALLQLVESSYHEETTRTTGALLGIRSDDGSEIEVVDSYIVPHQQVGENLTIEGGHHISQYVLSKRTNPDLALLGWFSTSHELDAYTGLFHDFYSRGSSISVHPHPAIHLTIQTRDSENNIIAPKLISYVASPVGASGALAAHLNIEKVGSYAFTPVPNKVVYSTAEKTALSWIKEPTKLALPTGNAVELVTLSQELGSLSGLVDRVLAYTDKVISGEIQGDEKLGRELLSQLSAKPTSVSADALEKLFNHHTQDSLLVEYLASSIRTQLELSAKLTSIVQSEI</sequence>
<dbReference type="AlphaFoldDB" id="W6MKC6"/>
<dbReference type="PROSITE" id="PS50249">
    <property type="entry name" value="MPN"/>
    <property type="match status" value="1"/>
</dbReference>
<feature type="domain" description="MPN" evidence="1">
    <location>
        <begin position="27"/>
        <end position="166"/>
    </location>
</feature>
<dbReference type="GO" id="GO:0008237">
    <property type="term" value="F:metallopeptidase activity"/>
    <property type="evidence" value="ECO:0007669"/>
    <property type="project" value="InterPro"/>
</dbReference>
<dbReference type="Pfam" id="PF01398">
    <property type="entry name" value="JAB"/>
    <property type="match status" value="1"/>
</dbReference>
<dbReference type="PANTHER" id="PTHR10540">
    <property type="entry name" value="EUKARYOTIC TRANSLATION INITIATION FACTOR 3 SUBUNIT F-RELATED"/>
    <property type="match status" value="1"/>
</dbReference>
<reference evidence="2" key="1">
    <citation type="submission" date="2013-12" db="EMBL/GenBank/DDBJ databases">
        <authorList>
            <person name="Genoscope - CEA"/>
        </authorList>
    </citation>
    <scope>NUCLEOTIDE SEQUENCE</scope>
    <source>
        <strain evidence="2">CBS 1993</strain>
    </source>
</reference>
<dbReference type="GO" id="GO:0031369">
    <property type="term" value="F:translation initiation factor binding"/>
    <property type="evidence" value="ECO:0007669"/>
    <property type="project" value="TreeGrafter"/>
</dbReference>
<evidence type="ECO:0000313" key="2">
    <source>
        <dbReference type="EMBL" id="CDK26801.1"/>
    </source>
</evidence>
<dbReference type="HOGENOM" id="CLU_027018_0_2_1"/>
<dbReference type="InterPro" id="IPR000555">
    <property type="entry name" value="JAMM/MPN+_dom"/>
</dbReference>
<evidence type="ECO:0000313" key="3">
    <source>
        <dbReference type="Proteomes" id="UP000019384"/>
    </source>
</evidence>
<dbReference type="Proteomes" id="UP000019384">
    <property type="component" value="Unassembled WGS sequence"/>
</dbReference>
<dbReference type="InterPro" id="IPR037518">
    <property type="entry name" value="MPN"/>
</dbReference>
<organism evidence="2 3">
    <name type="scientific">Kuraishia capsulata CBS 1993</name>
    <dbReference type="NCBI Taxonomy" id="1382522"/>
    <lineage>
        <taxon>Eukaryota</taxon>
        <taxon>Fungi</taxon>
        <taxon>Dikarya</taxon>
        <taxon>Ascomycota</taxon>
        <taxon>Saccharomycotina</taxon>
        <taxon>Pichiomycetes</taxon>
        <taxon>Pichiales</taxon>
        <taxon>Pichiaceae</taxon>
        <taxon>Kuraishia</taxon>
    </lineage>
</organism>
<dbReference type="EMBL" id="HG793127">
    <property type="protein sequence ID" value="CDK26801.1"/>
    <property type="molecule type" value="Genomic_DNA"/>
</dbReference>
<evidence type="ECO:0000259" key="1">
    <source>
        <dbReference type="PROSITE" id="PS50249"/>
    </source>
</evidence>
<dbReference type="InterPro" id="IPR024969">
    <property type="entry name" value="EIF3F/CSN6-like_C"/>
</dbReference>
<protein>
    <recommendedName>
        <fullName evidence="1">MPN domain-containing protein</fullName>
    </recommendedName>
</protein>
<dbReference type="GO" id="GO:0071541">
    <property type="term" value="C:eukaryotic translation initiation factor 3 complex, eIF3m"/>
    <property type="evidence" value="ECO:0007669"/>
    <property type="project" value="TreeGrafter"/>
</dbReference>
<dbReference type="Gene3D" id="3.40.140.10">
    <property type="entry name" value="Cytidine Deaminase, domain 2"/>
    <property type="match status" value="1"/>
</dbReference>
<dbReference type="STRING" id="1382522.W6MKC6"/>
<accession>W6MKC6</accession>
<proteinExistence type="predicted"/>
<gene>
    <name evidence="2" type="ORF">KUCA_T00002775001</name>
</gene>
<dbReference type="GO" id="GO:0003743">
    <property type="term" value="F:translation initiation factor activity"/>
    <property type="evidence" value="ECO:0007669"/>
    <property type="project" value="TreeGrafter"/>
</dbReference>
<dbReference type="OrthoDB" id="25498at2759"/>
<dbReference type="PANTHER" id="PTHR10540:SF6">
    <property type="entry name" value="EUKARYOTIC TRANSLATION INITIATION FACTOR 3 SUBUNIT F"/>
    <property type="match status" value="1"/>
</dbReference>
<keyword evidence="3" id="KW-1185">Reference proteome</keyword>